<dbReference type="Gene3D" id="3.30.428.10">
    <property type="entry name" value="HIT-like"/>
    <property type="match status" value="1"/>
</dbReference>
<dbReference type="EMBL" id="BJNQ01000029">
    <property type="protein sequence ID" value="GEC76918.1"/>
    <property type="molecule type" value="Genomic_DNA"/>
</dbReference>
<dbReference type="AlphaFoldDB" id="A0A4Y4B8W5"/>
<evidence type="ECO:0008006" key="3">
    <source>
        <dbReference type="Google" id="ProtNLM"/>
    </source>
</evidence>
<dbReference type="RefSeq" id="WP_141388084.1">
    <property type="nucleotide sequence ID" value="NZ_BJNQ01000029.1"/>
</dbReference>
<sequence length="206" mass="22354">MSEDATIDQHPADSAVHRRLPIGEALDASAVAEGLPWAFETITMRPLEPMLVPEKPRGGEQDPAECGPCAPSEFTIWHDEHWQVRAGWEVGGLPFIGAIAPREHWLLENASVEVLAALGPLMQRVSQAVKSVPGVARCHFGRWNDGSAHLHLWAMGRPAGMMQGRGAVLSFWDGILPPIPQEMAEEHIRIVAEALAAGGGEAFPMR</sequence>
<proteinExistence type="predicted"/>
<accession>A0A4Y4B8W5</accession>
<evidence type="ECO:0000313" key="1">
    <source>
        <dbReference type="EMBL" id="GEC76918.1"/>
    </source>
</evidence>
<name>A0A4Y4B8W5_MICMQ</name>
<comment type="caution">
    <text evidence="1">The sequence shown here is derived from an EMBL/GenBank/DDBJ whole genome shotgun (WGS) entry which is preliminary data.</text>
</comment>
<dbReference type="SUPFAM" id="SSF54197">
    <property type="entry name" value="HIT-like"/>
    <property type="match status" value="1"/>
</dbReference>
<dbReference type="Proteomes" id="UP000317410">
    <property type="component" value="Unassembled WGS sequence"/>
</dbReference>
<gene>
    <name evidence="1" type="ORF">MLI01_30630</name>
</gene>
<protein>
    <recommendedName>
        <fullName evidence="3">HIT domain-containing protein</fullName>
    </recommendedName>
</protein>
<organism evidence="1 2">
    <name type="scientific">Microbacterium maritypicum</name>
    <name type="common">Microbacterium liquefaciens</name>
    <dbReference type="NCBI Taxonomy" id="33918"/>
    <lineage>
        <taxon>Bacteria</taxon>
        <taxon>Bacillati</taxon>
        <taxon>Actinomycetota</taxon>
        <taxon>Actinomycetes</taxon>
        <taxon>Micrococcales</taxon>
        <taxon>Microbacteriaceae</taxon>
        <taxon>Microbacterium</taxon>
    </lineage>
</organism>
<evidence type="ECO:0000313" key="2">
    <source>
        <dbReference type="Proteomes" id="UP000317410"/>
    </source>
</evidence>
<dbReference type="InterPro" id="IPR036265">
    <property type="entry name" value="HIT-like_sf"/>
</dbReference>
<reference evidence="1 2" key="1">
    <citation type="submission" date="2019-06" db="EMBL/GenBank/DDBJ databases">
        <title>Whole genome shotgun sequence of Microbacterium liquefaciens NBRC 15037.</title>
        <authorList>
            <person name="Hosoyama A."/>
            <person name="Uohara A."/>
            <person name="Ohji S."/>
            <person name="Ichikawa N."/>
        </authorList>
    </citation>
    <scope>NUCLEOTIDE SEQUENCE [LARGE SCALE GENOMIC DNA]</scope>
    <source>
        <strain evidence="1 2">NBRC 15037</strain>
    </source>
</reference>